<dbReference type="OrthoDB" id="5422058at2"/>
<comment type="caution">
    <text evidence="2">The sequence shown here is derived from an EMBL/GenBank/DDBJ whole genome shotgun (WGS) entry which is preliminary data.</text>
</comment>
<name>A0A562S813_9BACT</name>
<dbReference type="AlphaFoldDB" id="A0A562S813"/>
<evidence type="ECO:0000313" key="2">
    <source>
        <dbReference type="EMBL" id="TWI77458.1"/>
    </source>
</evidence>
<dbReference type="NCBIfam" id="TIGR04411">
    <property type="entry name" value="T2SS_GspN_Lepto"/>
    <property type="match status" value="1"/>
</dbReference>
<proteinExistence type="predicted"/>
<feature type="transmembrane region" description="Helical" evidence="1">
    <location>
        <begin position="12"/>
        <end position="30"/>
    </location>
</feature>
<evidence type="ECO:0000313" key="3">
    <source>
        <dbReference type="Proteomes" id="UP000318307"/>
    </source>
</evidence>
<sequence length="294" mass="31966">MPEKMRSFLKLSAWLLYILGTVLFFVYLLFPAETFRIFAEKEINRRTGMVFQTKSLALTFPLKISMENSTLQGKKGFSLGVEKVALSPSLAAFLRGQAGGKISLRTLGGEMDAVTRMPLASPLGARGQMQLSRLDMEALFSLSPKPLPFGMQGQVSGRFVWEPVEEKLGFRGNLDISGGDLLVDFPMGEFPVIRLNAVQVESHLEKGRLEIENILVTGSFGTLHLKGSITGALGPSGRLNLSGGIRPDSSFLQQLTRMGGIGPVISQFAGQREIPVRIAGTLESPQLTLAGIRL</sequence>
<organism evidence="2 3">
    <name type="scientific">Desulfobotulus alkaliphilus</name>
    <dbReference type="NCBI Taxonomy" id="622671"/>
    <lineage>
        <taxon>Bacteria</taxon>
        <taxon>Pseudomonadati</taxon>
        <taxon>Thermodesulfobacteriota</taxon>
        <taxon>Desulfobacteria</taxon>
        <taxon>Desulfobacterales</taxon>
        <taxon>Desulfobacteraceae</taxon>
        <taxon>Desulfobotulus</taxon>
    </lineage>
</organism>
<dbReference type="Proteomes" id="UP000318307">
    <property type="component" value="Unassembled WGS sequence"/>
</dbReference>
<keyword evidence="1" id="KW-0472">Membrane</keyword>
<keyword evidence="3" id="KW-1185">Reference proteome</keyword>
<keyword evidence="1" id="KW-1133">Transmembrane helix</keyword>
<dbReference type="EMBL" id="VLLC01000001">
    <property type="protein sequence ID" value="TWI77458.1"/>
    <property type="molecule type" value="Genomic_DNA"/>
</dbReference>
<accession>A0A562S813</accession>
<evidence type="ECO:0000256" key="1">
    <source>
        <dbReference type="SAM" id="Phobius"/>
    </source>
</evidence>
<dbReference type="InterPro" id="IPR030925">
    <property type="entry name" value="T2SS_GspN_Lepto"/>
</dbReference>
<gene>
    <name evidence="2" type="ORF">LZ24_00268</name>
</gene>
<protein>
    <submittedName>
        <fullName evidence="2">Type II secretion system protein N</fullName>
    </submittedName>
</protein>
<reference evidence="2 3" key="1">
    <citation type="submission" date="2019-07" db="EMBL/GenBank/DDBJ databases">
        <title>Genome sequencing of 100 strains of the haloalkaliphilic chemolithoautotrophic sulfur-oxidizing bacterium Thioalkalivibrio.</title>
        <authorList>
            <person name="Muyzer G."/>
        </authorList>
    </citation>
    <scope>NUCLEOTIDE SEQUENCE [LARGE SCALE GENOMIC DNA]</scope>
    <source>
        <strain evidence="2 3">ASO4-4</strain>
    </source>
</reference>
<keyword evidence="1" id="KW-0812">Transmembrane</keyword>
<dbReference type="RefSeq" id="WP_144681524.1">
    <property type="nucleotide sequence ID" value="NZ_VLLC01000001.1"/>
</dbReference>